<accession>A0A4Y8X383</accession>
<dbReference type="GO" id="GO:0004842">
    <property type="term" value="F:ubiquitin-protein transferase activity"/>
    <property type="evidence" value="ECO:0007669"/>
    <property type="project" value="TreeGrafter"/>
</dbReference>
<dbReference type="PANTHER" id="PTHR24171">
    <property type="entry name" value="ANKYRIN REPEAT DOMAIN-CONTAINING PROTEIN 39-RELATED"/>
    <property type="match status" value="1"/>
</dbReference>
<dbReference type="SMART" id="SM00248">
    <property type="entry name" value="ANK"/>
    <property type="match status" value="3"/>
</dbReference>
<name>A0A4Y8X383_9MICC</name>
<proteinExistence type="predicted"/>
<gene>
    <name evidence="3" type="ORF">BJ976_001579</name>
</gene>
<sequence length="142" mass="15015">MSEAPQTSPTRVDEDELELARRLFDAARHGQTGLLGTFLRRGVSPDLQNTGGDTFLTLAAYHRRPETVAMLLEFGADPALANDRGQLPLVCAVFKQDAQSARLLLAAGADPDAGTPTARETAQMTGSAELLALLDGAAGEPR</sequence>
<evidence type="ECO:0000256" key="1">
    <source>
        <dbReference type="ARBA" id="ARBA00022737"/>
    </source>
</evidence>
<dbReference type="Proteomes" id="UP000560081">
    <property type="component" value="Unassembled WGS sequence"/>
</dbReference>
<dbReference type="PANTHER" id="PTHR24171:SF8">
    <property type="entry name" value="BRCA1-ASSOCIATED RING DOMAIN PROTEIN 1"/>
    <property type="match status" value="1"/>
</dbReference>
<dbReference type="PROSITE" id="PS50088">
    <property type="entry name" value="ANK_REPEAT"/>
    <property type="match status" value="1"/>
</dbReference>
<evidence type="ECO:0000313" key="4">
    <source>
        <dbReference type="Proteomes" id="UP000560081"/>
    </source>
</evidence>
<dbReference type="Pfam" id="PF12796">
    <property type="entry name" value="Ank_2"/>
    <property type="match status" value="1"/>
</dbReference>
<keyword evidence="2" id="KW-0040">ANK repeat</keyword>
<dbReference type="InterPro" id="IPR036770">
    <property type="entry name" value="Ankyrin_rpt-contain_sf"/>
</dbReference>
<reference evidence="3 4" key="1">
    <citation type="submission" date="2020-08" db="EMBL/GenBank/DDBJ databases">
        <title>Sequencing the genomes of 1000 actinobacteria strains.</title>
        <authorList>
            <person name="Klenk H.-P."/>
        </authorList>
    </citation>
    <scope>NUCLEOTIDE SEQUENCE [LARGE SCALE GENOMIC DNA]</scope>
    <source>
        <strain evidence="3 4">DSM 19079</strain>
    </source>
</reference>
<dbReference type="OrthoDB" id="306540at2"/>
<dbReference type="InterPro" id="IPR002110">
    <property type="entry name" value="Ankyrin_rpt"/>
</dbReference>
<dbReference type="EMBL" id="JACHMC010000001">
    <property type="protein sequence ID" value="MBB4883228.1"/>
    <property type="molecule type" value="Genomic_DNA"/>
</dbReference>
<dbReference type="GO" id="GO:0085020">
    <property type="term" value="P:protein K6-linked ubiquitination"/>
    <property type="evidence" value="ECO:0007669"/>
    <property type="project" value="TreeGrafter"/>
</dbReference>
<dbReference type="Gene3D" id="1.25.40.20">
    <property type="entry name" value="Ankyrin repeat-containing domain"/>
    <property type="match status" value="1"/>
</dbReference>
<dbReference type="RefSeq" id="WP_135029130.1">
    <property type="nucleotide sequence ID" value="NZ_BMLA01000002.1"/>
</dbReference>
<organism evidence="3 4">
    <name type="scientific">Micrococcus flavus</name>
    <dbReference type="NCBI Taxonomy" id="384602"/>
    <lineage>
        <taxon>Bacteria</taxon>
        <taxon>Bacillati</taxon>
        <taxon>Actinomycetota</taxon>
        <taxon>Actinomycetes</taxon>
        <taxon>Micrococcales</taxon>
        <taxon>Micrococcaceae</taxon>
        <taxon>Micrococcus</taxon>
    </lineage>
</organism>
<evidence type="ECO:0000313" key="3">
    <source>
        <dbReference type="EMBL" id="MBB4883228.1"/>
    </source>
</evidence>
<keyword evidence="1" id="KW-0677">Repeat</keyword>
<comment type="caution">
    <text evidence="3">The sequence shown here is derived from an EMBL/GenBank/DDBJ whole genome shotgun (WGS) entry which is preliminary data.</text>
</comment>
<dbReference type="SUPFAM" id="SSF48403">
    <property type="entry name" value="Ankyrin repeat"/>
    <property type="match status" value="1"/>
</dbReference>
<dbReference type="AlphaFoldDB" id="A0A4Y8X383"/>
<evidence type="ECO:0000256" key="2">
    <source>
        <dbReference type="ARBA" id="ARBA00023043"/>
    </source>
</evidence>
<keyword evidence="4" id="KW-1185">Reference proteome</keyword>
<protein>
    <submittedName>
        <fullName evidence="3">Ankyrin repeat protein</fullName>
    </submittedName>
</protein>